<dbReference type="Proteomes" id="UP000807159">
    <property type="component" value="Chromosome 3"/>
</dbReference>
<evidence type="ECO:0000313" key="1">
    <source>
        <dbReference type="EMBL" id="KAH8513597.1"/>
    </source>
</evidence>
<dbReference type="Gene3D" id="1.10.600.10">
    <property type="entry name" value="Farnesyl Diphosphate Synthase"/>
    <property type="match status" value="1"/>
</dbReference>
<evidence type="ECO:0000313" key="2">
    <source>
        <dbReference type="Proteomes" id="UP000807159"/>
    </source>
</evidence>
<gene>
    <name evidence="1" type="ORF">H0E87_006750</name>
</gene>
<accession>A0A8T2Z864</accession>
<dbReference type="InterPro" id="IPR002060">
    <property type="entry name" value="Squ/phyt_synthse"/>
</dbReference>
<dbReference type="EMBL" id="JACEGQ020000003">
    <property type="protein sequence ID" value="KAH8513597.1"/>
    <property type="molecule type" value="Genomic_DNA"/>
</dbReference>
<comment type="caution">
    <text evidence="1">The sequence shown here is derived from an EMBL/GenBank/DDBJ whole genome shotgun (WGS) entry which is preliminary data.</text>
</comment>
<proteinExistence type="predicted"/>
<sequence>MNPADMTSLAYISFQMNADKISKGWLKRPVEARINDSRRGESLLTSQKQWKSWKNMPRTLSTTLLYMTFQAGGIRSPAADHAASHVGKASGLLLLLRSLPYHASRNRHFCYIPTEVPAKHGLPVKEGGRFEIRLDPRESLCNAVFGLASAANVHLQKSRSLAGTVPSEARSVLLPAVFDPRLVRGVLGISPLWYQLKLKWSSWRGKYYKNVHRLHPSNQNSCFCTGGSQIPMNVVCGHGQDSDSSSLFKVGS</sequence>
<protein>
    <submittedName>
        <fullName evidence="1">Uncharacterized protein</fullName>
    </submittedName>
</protein>
<dbReference type="InterPro" id="IPR008949">
    <property type="entry name" value="Isoprenoid_synthase_dom_sf"/>
</dbReference>
<keyword evidence="2" id="KW-1185">Reference proteome</keyword>
<reference evidence="1" key="1">
    <citation type="journal article" date="2021" name="J. Hered.">
        <title>Genome Assembly of Salicaceae Populus deltoides (Eastern Cottonwood) I-69 Based on Nanopore Sequencing and Hi-C Technologies.</title>
        <authorList>
            <person name="Bai S."/>
            <person name="Wu H."/>
            <person name="Zhang J."/>
            <person name="Pan Z."/>
            <person name="Zhao W."/>
            <person name="Li Z."/>
            <person name="Tong C."/>
        </authorList>
    </citation>
    <scope>NUCLEOTIDE SEQUENCE</scope>
    <source>
        <tissue evidence="1">Leaf</tissue>
    </source>
</reference>
<organism evidence="1 2">
    <name type="scientific">Populus deltoides</name>
    <name type="common">Eastern poplar</name>
    <name type="synonym">Eastern cottonwood</name>
    <dbReference type="NCBI Taxonomy" id="3696"/>
    <lineage>
        <taxon>Eukaryota</taxon>
        <taxon>Viridiplantae</taxon>
        <taxon>Streptophyta</taxon>
        <taxon>Embryophyta</taxon>
        <taxon>Tracheophyta</taxon>
        <taxon>Spermatophyta</taxon>
        <taxon>Magnoliopsida</taxon>
        <taxon>eudicotyledons</taxon>
        <taxon>Gunneridae</taxon>
        <taxon>Pentapetalae</taxon>
        <taxon>rosids</taxon>
        <taxon>fabids</taxon>
        <taxon>Malpighiales</taxon>
        <taxon>Salicaceae</taxon>
        <taxon>Saliceae</taxon>
        <taxon>Populus</taxon>
    </lineage>
</organism>
<dbReference type="SUPFAM" id="SSF48576">
    <property type="entry name" value="Terpenoid synthases"/>
    <property type="match status" value="1"/>
</dbReference>
<dbReference type="Pfam" id="PF00494">
    <property type="entry name" value="SQS_PSY"/>
    <property type="match status" value="1"/>
</dbReference>
<name>A0A8T2Z864_POPDE</name>
<dbReference type="AlphaFoldDB" id="A0A8T2Z864"/>